<protein>
    <submittedName>
        <fullName evidence="2">Uncharacterized protein</fullName>
    </submittedName>
</protein>
<accession>A0ABW6KLT4</accession>
<comment type="caution">
    <text evidence="2">The sequence shown here is derived from an EMBL/GenBank/DDBJ whole genome shotgun (WGS) entry which is preliminary data.</text>
</comment>
<dbReference type="Proteomes" id="UP001601059">
    <property type="component" value="Unassembled WGS sequence"/>
</dbReference>
<keyword evidence="3" id="KW-1185">Reference proteome</keyword>
<proteinExistence type="predicted"/>
<evidence type="ECO:0000256" key="1">
    <source>
        <dbReference type="SAM" id="MobiDB-lite"/>
    </source>
</evidence>
<dbReference type="RefSeq" id="WP_389365391.1">
    <property type="nucleotide sequence ID" value="NZ_JBIACK010000028.1"/>
</dbReference>
<evidence type="ECO:0000313" key="2">
    <source>
        <dbReference type="EMBL" id="MFE8704210.1"/>
    </source>
</evidence>
<evidence type="ECO:0000313" key="3">
    <source>
        <dbReference type="Proteomes" id="UP001601059"/>
    </source>
</evidence>
<sequence>MSQLRTEEGEVRRLESEDQSTSDRGRQSKKARVRRSINFGQRKAK</sequence>
<reference evidence="2 3" key="1">
    <citation type="submission" date="2024-08" db="EMBL/GenBank/DDBJ databases">
        <title>Two novel Cytobacillus novel species.</title>
        <authorList>
            <person name="Liu G."/>
        </authorList>
    </citation>
    <scope>NUCLEOTIDE SEQUENCE [LARGE SCALE GENOMIC DNA]</scope>
    <source>
        <strain evidence="2 3">FJAT-54145</strain>
    </source>
</reference>
<feature type="region of interest" description="Disordered" evidence="1">
    <location>
        <begin position="1"/>
        <end position="45"/>
    </location>
</feature>
<feature type="compositionally biased region" description="Basic and acidic residues" evidence="1">
    <location>
        <begin position="1"/>
        <end position="26"/>
    </location>
</feature>
<dbReference type="EMBL" id="JBIACK010000028">
    <property type="protein sequence ID" value="MFE8704210.1"/>
    <property type="molecule type" value="Genomic_DNA"/>
</dbReference>
<gene>
    <name evidence="2" type="ORF">ACFYKX_26965</name>
</gene>
<name>A0ABW6KLT4_9BACI</name>
<organism evidence="2 3">
    <name type="scientific">Cytobacillus spartinae</name>
    <dbReference type="NCBI Taxonomy" id="3299023"/>
    <lineage>
        <taxon>Bacteria</taxon>
        <taxon>Bacillati</taxon>
        <taxon>Bacillota</taxon>
        <taxon>Bacilli</taxon>
        <taxon>Bacillales</taxon>
        <taxon>Bacillaceae</taxon>
        <taxon>Cytobacillus</taxon>
    </lineage>
</organism>